<organism evidence="2 3">
    <name type="scientific">Astatotilapia calliptera</name>
    <name type="common">Eastern happy</name>
    <name type="synonym">Chromis callipterus</name>
    <dbReference type="NCBI Taxonomy" id="8154"/>
    <lineage>
        <taxon>Eukaryota</taxon>
        <taxon>Metazoa</taxon>
        <taxon>Chordata</taxon>
        <taxon>Craniata</taxon>
        <taxon>Vertebrata</taxon>
        <taxon>Euteleostomi</taxon>
        <taxon>Actinopterygii</taxon>
        <taxon>Neopterygii</taxon>
        <taxon>Teleostei</taxon>
        <taxon>Neoteleostei</taxon>
        <taxon>Acanthomorphata</taxon>
        <taxon>Ovalentaria</taxon>
        <taxon>Cichlomorphae</taxon>
        <taxon>Cichliformes</taxon>
        <taxon>Cichlidae</taxon>
        <taxon>African cichlids</taxon>
        <taxon>Pseudocrenilabrinae</taxon>
        <taxon>Haplochromini</taxon>
        <taxon>Astatotilapia</taxon>
    </lineage>
</organism>
<dbReference type="Proteomes" id="UP000265100">
    <property type="component" value="Chromosome 4"/>
</dbReference>
<dbReference type="Ensembl" id="ENSACLT00000023239.2">
    <property type="protein sequence ID" value="ENSACLP00000022706.1"/>
    <property type="gene ID" value="ENSACLG00000015406.2"/>
</dbReference>
<accession>A0A3P8Q082</accession>
<feature type="transmembrane region" description="Helical" evidence="1">
    <location>
        <begin position="69"/>
        <end position="91"/>
    </location>
</feature>
<name>A0A3P8Q082_ASTCA</name>
<evidence type="ECO:0000313" key="2">
    <source>
        <dbReference type="Ensembl" id="ENSACLP00000022706.1"/>
    </source>
</evidence>
<keyword evidence="1" id="KW-0472">Membrane</keyword>
<evidence type="ECO:0000256" key="1">
    <source>
        <dbReference type="SAM" id="Phobius"/>
    </source>
</evidence>
<reference evidence="2" key="3">
    <citation type="submission" date="2025-08" db="UniProtKB">
        <authorList>
            <consortium name="Ensembl"/>
        </authorList>
    </citation>
    <scope>IDENTIFICATION</scope>
</reference>
<keyword evidence="1" id="KW-1133">Transmembrane helix</keyword>
<evidence type="ECO:0000313" key="3">
    <source>
        <dbReference type="Proteomes" id="UP000265100"/>
    </source>
</evidence>
<dbReference type="AlphaFoldDB" id="A0A3P8Q082"/>
<keyword evidence="3" id="KW-1185">Reference proteome</keyword>
<proteinExistence type="predicted"/>
<dbReference type="GeneTree" id="ENSGT00940000176980"/>
<reference evidence="3" key="2">
    <citation type="submission" date="2023-03" db="EMBL/GenBank/DDBJ databases">
        <authorList>
            <consortium name="Wellcome Sanger Institute Data Sharing"/>
        </authorList>
    </citation>
    <scope>NUCLEOTIDE SEQUENCE [LARGE SCALE GENOMIC DNA]</scope>
</reference>
<dbReference type="Bgee" id="ENSACLG00000015406">
    <property type="expression patterns" value="Expressed in spleen and 1 other cell type or tissue"/>
</dbReference>
<sequence>MSERVRLEFILFLSETFLTCQNANCLTVEVVSVWLSSPLTEPPLTVVNQLKAINTTVKPTSMVVLSPTLWISVVVVVVGSILALTLWFIIYKRQTRRSSTSEDGMPRQELLQKAQPPAKLHPLPSERNGQAEIFQRAAEAPSPCSHVHSGSQTGSEWENGFTACRDLMMRGGAEVGGDSPACSTMAEHRIPLPATELGGTALVTTKTM</sequence>
<keyword evidence="1" id="KW-0812">Transmembrane</keyword>
<protein>
    <submittedName>
        <fullName evidence="2">Uncharacterized protein</fullName>
    </submittedName>
</protein>
<reference evidence="2 3" key="1">
    <citation type="submission" date="2018-05" db="EMBL/GenBank/DDBJ databases">
        <authorList>
            <person name="Datahose"/>
        </authorList>
    </citation>
    <scope>NUCLEOTIDE SEQUENCE</scope>
</reference>
<reference evidence="2" key="4">
    <citation type="submission" date="2025-09" db="UniProtKB">
        <authorList>
            <consortium name="Ensembl"/>
        </authorList>
    </citation>
    <scope>IDENTIFICATION</scope>
</reference>